<keyword evidence="1" id="KW-0472">Membrane</keyword>
<sequence>MFDSPLFDTAIALITLYLLFSQLTLSLVELPAGFLNTRGKYLHDRLLKALGSQAHAAFYAAASVQSLMLPRDQKSPLVRRFVSEYPAYISETLFAQTIIAWVSSLAKNAVPALPNPATPIDQFKAGLAFLTDPSFKELLETLYLNAIATAASTANPATPEEQGVALQKNVEGWFHDFGERMTGWYKRDNRKYLFWAGFLVAVLADVDTVRLSRFIADSSNAKARLALVEMGTKASQGEAPAGVTYNVTNLEEAKLYEQQRQIRLDTLLARGSRNLQNTLAAVPQVGLPLGFLRWTDHSTVRNSKTGKYEWAPSADDYQMPGYAQRRKLDPATGSSSPLSPQWSRLWPIGGWLLTAFAMMLGAPFWFETLAKFINIRNVGVKPASANRDET</sequence>
<protein>
    <submittedName>
        <fullName evidence="2">Uncharacterized protein</fullName>
    </submittedName>
</protein>
<organism evidence="2 3">
    <name type="scientific">Hymenobacter cavernae</name>
    <dbReference type="NCBI Taxonomy" id="2044852"/>
    <lineage>
        <taxon>Bacteria</taxon>
        <taxon>Pseudomonadati</taxon>
        <taxon>Bacteroidota</taxon>
        <taxon>Cytophagia</taxon>
        <taxon>Cytophagales</taxon>
        <taxon>Hymenobacteraceae</taxon>
        <taxon>Hymenobacter</taxon>
    </lineage>
</organism>
<evidence type="ECO:0000313" key="3">
    <source>
        <dbReference type="Proteomes" id="UP000632273"/>
    </source>
</evidence>
<keyword evidence="1" id="KW-0812">Transmembrane</keyword>
<dbReference type="Proteomes" id="UP000632273">
    <property type="component" value="Unassembled WGS sequence"/>
</dbReference>
<reference evidence="3" key="1">
    <citation type="journal article" date="2019" name="Int. J. Syst. Evol. Microbiol.">
        <title>The Global Catalogue of Microorganisms (GCM) 10K type strain sequencing project: providing services to taxonomists for standard genome sequencing and annotation.</title>
        <authorList>
            <consortium name="The Broad Institute Genomics Platform"/>
            <consortium name="The Broad Institute Genome Sequencing Center for Infectious Disease"/>
            <person name="Wu L."/>
            <person name="Ma J."/>
        </authorList>
    </citation>
    <scope>NUCLEOTIDE SEQUENCE [LARGE SCALE GENOMIC DNA]</scope>
    <source>
        <strain evidence="3">CGMCC 1.15197</strain>
    </source>
</reference>
<comment type="caution">
    <text evidence="2">The sequence shown here is derived from an EMBL/GenBank/DDBJ whole genome shotgun (WGS) entry which is preliminary data.</text>
</comment>
<evidence type="ECO:0000313" key="2">
    <source>
        <dbReference type="EMBL" id="GGF04812.1"/>
    </source>
</evidence>
<feature type="transmembrane region" description="Helical" evidence="1">
    <location>
        <begin position="345"/>
        <end position="366"/>
    </location>
</feature>
<dbReference type="RefSeq" id="WP_188812674.1">
    <property type="nucleotide sequence ID" value="NZ_BMHT01000002.1"/>
</dbReference>
<keyword evidence="1" id="KW-1133">Transmembrane helix</keyword>
<evidence type="ECO:0000256" key="1">
    <source>
        <dbReference type="SAM" id="Phobius"/>
    </source>
</evidence>
<accession>A0ABQ1TWM7</accession>
<dbReference type="EMBL" id="BMHT01000002">
    <property type="protein sequence ID" value="GGF04812.1"/>
    <property type="molecule type" value="Genomic_DNA"/>
</dbReference>
<name>A0ABQ1TWM7_9BACT</name>
<gene>
    <name evidence="2" type="ORF">GCM10011383_14940</name>
</gene>
<keyword evidence="3" id="KW-1185">Reference proteome</keyword>
<proteinExistence type="predicted"/>